<accession>A0ACA9PYQ6</accession>
<protein>
    <submittedName>
        <fullName evidence="1">35845_t:CDS:1</fullName>
    </submittedName>
</protein>
<comment type="caution">
    <text evidence="1">The sequence shown here is derived from an EMBL/GenBank/DDBJ whole genome shotgun (WGS) entry which is preliminary data.</text>
</comment>
<evidence type="ECO:0000313" key="1">
    <source>
        <dbReference type="EMBL" id="CAG8722136.1"/>
    </source>
</evidence>
<name>A0ACA9PYQ6_9GLOM</name>
<gene>
    <name evidence="1" type="ORF">RPERSI_LOCUS11386</name>
</gene>
<dbReference type="EMBL" id="CAJVQC010023401">
    <property type="protein sequence ID" value="CAG8722136.1"/>
    <property type="molecule type" value="Genomic_DNA"/>
</dbReference>
<reference evidence="1" key="1">
    <citation type="submission" date="2021-06" db="EMBL/GenBank/DDBJ databases">
        <authorList>
            <person name="Kallberg Y."/>
            <person name="Tangrot J."/>
            <person name="Rosling A."/>
        </authorList>
    </citation>
    <scope>NUCLEOTIDE SEQUENCE</scope>
    <source>
        <strain evidence="1">MA461A</strain>
    </source>
</reference>
<keyword evidence="2" id="KW-1185">Reference proteome</keyword>
<sequence length="185" mass="20453">AAMTYPAIGTGGVATVVGLATDTEDLRDAGLIVLSSGVGCYEVIQPLEPKVYYELSEREGAYYDAPCHSLYTEKSMVKSCLPTKTEKGISYGLGPRSIKDKVDKIKNEPDFYENSPFLTLAKELLKLVKENKVEVIFLSAYDKRVFPDGDPRKRKIFKETFGRFSNCSLNLLGFDSEGQGQTKGE</sequence>
<organism evidence="1 2">
    <name type="scientific">Racocetra persica</name>
    <dbReference type="NCBI Taxonomy" id="160502"/>
    <lineage>
        <taxon>Eukaryota</taxon>
        <taxon>Fungi</taxon>
        <taxon>Fungi incertae sedis</taxon>
        <taxon>Mucoromycota</taxon>
        <taxon>Glomeromycotina</taxon>
        <taxon>Glomeromycetes</taxon>
        <taxon>Diversisporales</taxon>
        <taxon>Gigasporaceae</taxon>
        <taxon>Racocetra</taxon>
    </lineage>
</organism>
<dbReference type="Proteomes" id="UP000789920">
    <property type="component" value="Unassembled WGS sequence"/>
</dbReference>
<proteinExistence type="predicted"/>
<feature type="non-terminal residue" evidence="1">
    <location>
        <position position="1"/>
    </location>
</feature>
<evidence type="ECO:0000313" key="2">
    <source>
        <dbReference type="Proteomes" id="UP000789920"/>
    </source>
</evidence>